<protein>
    <recommendedName>
        <fullName evidence="2">DUF6594 domain-containing protein</fullName>
    </recommendedName>
</protein>
<gene>
    <name evidence="3" type="ORF">LLEC1_05189</name>
</gene>
<evidence type="ECO:0000259" key="2">
    <source>
        <dbReference type="Pfam" id="PF20237"/>
    </source>
</evidence>
<dbReference type="AlphaFoldDB" id="A0A179ID65"/>
<dbReference type="PANTHER" id="PTHR34502:SF4">
    <property type="entry name" value="DUF6594 DOMAIN-CONTAINING PROTEIN"/>
    <property type="match status" value="1"/>
</dbReference>
<evidence type="ECO:0000313" key="3">
    <source>
        <dbReference type="EMBL" id="OAR00597.1"/>
    </source>
</evidence>
<reference evidence="3 4" key="1">
    <citation type="submission" date="2016-03" db="EMBL/GenBank/DDBJ databases">
        <title>Fine-scale spatial genetic structure of a fungal parasite of coffee scale insects.</title>
        <authorList>
            <person name="Jackson D."/>
            <person name="Zemenick K.A."/>
            <person name="Malloure B."/>
            <person name="Quandt C.A."/>
            <person name="James T.Y."/>
        </authorList>
    </citation>
    <scope>NUCLEOTIDE SEQUENCE [LARGE SCALE GENOMIC DNA]</scope>
    <source>
        <strain evidence="3 4">UM487</strain>
    </source>
</reference>
<name>A0A179ID65_CORDF</name>
<feature type="transmembrane region" description="Helical" evidence="1">
    <location>
        <begin position="251"/>
        <end position="270"/>
    </location>
</feature>
<evidence type="ECO:0000313" key="4">
    <source>
        <dbReference type="Proteomes" id="UP000243081"/>
    </source>
</evidence>
<accession>A0A179ID65</accession>
<dbReference type="PANTHER" id="PTHR34502">
    <property type="entry name" value="DUF6594 DOMAIN-CONTAINING PROTEIN-RELATED"/>
    <property type="match status" value="1"/>
</dbReference>
<dbReference type="Pfam" id="PF20237">
    <property type="entry name" value="DUF6594"/>
    <property type="match status" value="1"/>
</dbReference>
<dbReference type="OrthoDB" id="5342093at2759"/>
<dbReference type="OMA" id="EYINEGH"/>
<dbReference type="InterPro" id="IPR046529">
    <property type="entry name" value="DUF6594"/>
</dbReference>
<keyword evidence="1" id="KW-0812">Transmembrane</keyword>
<keyword evidence="1" id="KW-0472">Membrane</keyword>
<dbReference type="Proteomes" id="UP000243081">
    <property type="component" value="Unassembled WGS sequence"/>
</dbReference>
<sequence>MPDYETFIFRKFDRLSARNLLHLESKLAYFEWRLGNADEQAALSPDNETLRSIRVWEAFEESSKRAGSPEADRMKIAEEIRETLKEYREISRGKKLRVPEADYVNRALKVAQAQLYDDIYDPCTGSKKHRPLLAGLAAQRLDEDNRRDLVGIRQQVDKDFLSRFLQDHWLFKTTQIAEETEYINEGHVAWVAAIVSTVIAAILLLGAIILLRLVKEENAQLGLIAMFMILFALSVSLLTNARRAEMFASTAAYAAVLVVFISSTPTGASAS</sequence>
<proteinExistence type="predicted"/>
<keyword evidence="4" id="KW-1185">Reference proteome</keyword>
<feature type="transmembrane region" description="Helical" evidence="1">
    <location>
        <begin position="221"/>
        <end position="239"/>
    </location>
</feature>
<feature type="transmembrane region" description="Helical" evidence="1">
    <location>
        <begin position="188"/>
        <end position="214"/>
    </location>
</feature>
<comment type="caution">
    <text evidence="3">The sequence shown here is derived from an EMBL/GenBank/DDBJ whole genome shotgun (WGS) entry which is preliminary data.</text>
</comment>
<evidence type="ECO:0000256" key="1">
    <source>
        <dbReference type="SAM" id="Phobius"/>
    </source>
</evidence>
<keyword evidence="1" id="KW-1133">Transmembrane helix</keyword>
<dbReference type="EMBL" id="LUKN01001629">
    <property type="protein sequence ID" value="OAR00597.1"/>
    <property type="molecule type" value="Genomic_DNA"/>
</dbReference>
<feature type="domain" description="DUF6594" evidence="2">
    <location>
        <begin position="5"/>
        <end position="258"/>
    </location>
</feature>
<organism evidence="3 4">
    <name type="scientific">Cordyceps confragosa</name>
    <name type="common">Lecanicillium lecanii</name>
    <dbReference type="NCBI Taxonomy" id="2714763"/>
    <lineage>
        <taxon>Eukaryota</taxon>
        <taxon>Fungi</taxon>
        <taxon>Dikarya</taxon>
        <taxon>Ascomycota</taxon>
        <taxon>Pezizomycotina</taxon>
        <taxon>Sordariomycetes</taxon>
        <taxon>Hypocreomycetidae</taxon>
        <taxon>Hypocreales</taxon>
        <taxon>Cordycipitaceae</taxon>
        <taxon>Akanthomyces</taxon>
    </lineage>
</organism>